<gene>
    <name evidence="2" type="ORF">ADL12_07110</name>
</gene>
<reference evidence="3" key="1">
    <citation type="submission" date="2015-10" db="EMBL/GenBank/DDBJ databases">
        <authorList>
            <person name="Ju K.-S."/>
            <person name="Doroghazi J.R."/>
            <person name="Metcalf W.W."/>
        </authorList>
    </citation>
    <scope>NUCLEOTIDE SEQUENCE [LARGE SCALE GENOMIC DNA]</scope>
    <source>
        <strain evidence="3">NRRL 3151</strain>
    </source>
</reference>
<evidence type="ECO:0000256" key="1">
    <source>
        <dbReference type="SAM" id="MobiDB-lite"/>
    </source>
</evidence>
<proteinExistence type="predicted"/>
<feature type="region of interest" description="Disordered" evidence="1">
    <location>
        <begin position="51"/>
        <end position="99"/>
    </location>
</feature>
<evidence type="ECO:0000313" key="2">
    <source>
        <dbReference type="EMBL" id="KUL43651.1"/>
    </source>
</evidence>
<sequence>MRARPAAGGQFGGAPRVVGVEAGEGELGEFGVLERYGSAFAPAGEISSVERLSPHLSRTGPFSTSGSGSKSGRPEMLGPHFSSMRAACSGGSAARTSRG</sequence>
<dbReference type="EMBL" id="LLZG01000033">
    <property type="protein sequence ID" value="KUL43651.1"/>
    <property type="molecule type" value="Genomic_DNA"/>
</dbReference>
<comment type="caution">
    <text evidence="2">The sequence shown here is derived from an EMBL/GenBank/DDBJ whole genome shotgun (WGS) entry which is preliminary data.</text>
</comment>
<feature type="compositionally biased region" description="Polar residues" evidence="1">
    <location>
        <begin position="60"/>
        <end position="70"/>
    </location>
</feature>
<accession>A0A0X3VFR0</accession>
<dbReference type="Proteomes" id="UP000053923">
    <property type="component" value="Unassembled WGS sequence"/>
</dbReference>
<organism evidence="2 3">
    <name type="scientific">Streptomyces regalis</name>
    <dbReference type="NCBI Taxonomy" id="68262"/>
    <lineage>
        <taxon>Bacteria</taxon>
        <taxon>Bacillati</taxon>
        <taxon>Actinomycetota</taxon>
        <taxon>Actinomycetes</taxon>
        <taxon>Kitasatosporales</taxon>
        <taxon>Streptomycetaceae</taxon>
        <taxon>Streptomyces</taxon>
    </lineage>
</organism>
<evidence type="ECO:0000313" key="3">
    <source>
        <dbReference type="Proteomes" id="UP000053923"/>
    </source>
</evidence>
<protein>
    <submittedName>
        <fullName evidence="2">Uncharacterized protein</fullName>
    </submittedName>
</protein>
<dbReference type="AlphaFoldDB" id="A0A0X3VFR0"/>
<keyword evidence="3" id="KW-1185">Reference proteome</keyword>
<name>A0A0X3VFR0_9ACTN</name>